<dbReference type="Proteomes" id="UP001527052">
    <property type="component" value="Unassembled WGS sequence"/>
</dbReference>
<evidence type="ECO:0000313" key="2">
    <source>
        <dbReference type="EMBL" id="MCY9548498.1"/>
    </source>
</evidence>
<accession>A0ABT4ESI2</accession>
<gene>
    <name evidence="2" type="ORF">M5W82_16335</name>
</gene>
<protein>
    <submittedName>
        <fullName evidence="2">Uncharacterized protein</fullName>
    </submittedName>
</protein>
<evidence type="ECO:0000313" key="3">
    <source>
        <dbReference type="Proteomes" id="UP001527052"/>
    </source>
</evidence>
<dbReference type="EMBL" id="JAMDLZ010000031">
    <property type="protein sequence ID" value="MCY9548498.1"/>
    <property type="molecule type" value="Genomic_DNA"/>
</dbReference>
<evidence type="ECO:0000256" key="1">
    <source>
        <dbReference type="SAM" id="Phobius"/>
    </source>
</evidence>
<keyword evidence="1" id="KW-0812">Transmembrane</keyword>
<keyword evidence="3" id="KW-1185">Reference proteome</keyword>
<proteinExistence type="predicted"/>
<organism evidence="2 3">
    <name type="scientific">Lysinibacillus xylanilyticus</name>
    <dbReference type="NCBI Taxonomy" id="582475"/>
    <lineage>
        <taxon>Bacteria</taxon>
        <taxon>Bacillati</taxon>
        <taxon>Bacillota</taxon>
        <taxon>Bacilli</taxon>
        <taxon>Bacillales</taxon>
        <taxon>Bacillaceae</taxon>
        <taxon>Lysinibacillus</taxon>
    </lineage>
</organism>
<keyword evidence="1" id="KW-0472">Membrane</keyword>
<sequence length="81" mass="9473">MNNYNNDDGEKKDKNYDGFPKSERLTAAFLLFSVLAWGIYDSFTTGNLGVPWYLIIMTSAFNVIARKYYARKYLKKENENK</sequence>
<name>A0ABT4ESI2_9BACI</name>
<reference evidence="2 3" key="1">
    <citation type="submission" date="2022-05" db="EMBL/GenBank/DDBJ databases">
        <title>Genome Sequencing of Bee-Associated Microbes.</title>
        <authorList>
            <person name="Dunlap C."/>
        </authorList>
    </citation>
    <scope>NUCLEOTIDE SEQUENCE [LARGE SCALE GENOMIC DNA]</scope>
    <source>
        <strain evidence="2 3">NRRL BD-083</strain>
    </source>
</reference>
<dbReference type="RefSeq" id="WP_268638455.1">
    <property type="nucleotide sequence ID" value="NZ_JAMDLZ010000031.1"/>
</dbReference>
<feature type="transmembrane region" description="Helical" evidence="1">
    <location>
        <begin position="52"/>
        <end position="69"/>
    </location>
</feature>
<keyword evidence="1" id="KW-1133">Transmembrane helix</keyword>
<comment type="caution">
    <text evidence="2">The sequence shown here is derived from an EMBL/GenBank/DDBJ whole genome shotgun (WGS) entry which is preliminary data.</text>
</comment>